<keyword evidence="4" id="KW-0235">DNA replication</keyword>
<protein>
    <recommendedName>
        <fullName evidence="1">DNA-directed DNA polymerase</fullName>
        <ecNumber evidence="1">2.7.7.7</ecNumber>
    </recommendedName>
</protein>
<dbReference type="InterPro" id="IPR048466">
    <property type="entry name" value="DNA_pol3_delta-like_C"/>
</dbReference>
<dbReference type="Gene3D" id="1.20.272.10">
    <property type="match status" value="1"/>
</dbReference>
<keyword evidence="3" id="KW-0548">Nucleotidyltransferase</keyword>
<name>A0A285P082_9AQUI</name>
<dbReference type="InterPro" id="IPR027417">
    <property type="entry name" value="P-loop_NTPase"/>
</dbReference>
<comment type="similarity">
    <text evidence="6">Belongs to the DNA polymerase HolA subunit family.</text>
</comment>
<dbReference type="EC" id="2.7.7.7" evidence="1"/>
<evidence type="ECO:0000256" key="1">
    <source>
        <dbReference type="ARBA" id="ARBA00012417"/>
    </source>
</evidence>
<dbReference type="RefSeq" id="WP_096602571.1">
    <property type="nucleotide sequence ID" value="NZ_OBEN01000007.1"/>
</dbReference>
<dbReference type="GO" id="GO:0006261">
    <property type="term" value="P:DNA-templated DNA replication"/>
    <property type="evidence" value="ECO:0007669"/>
    <property type="project" value="TreeGrafter"/>
</dbReference>
<evidence type="ECO:0000256" key="3">
    <source>
        <dbReference type="ARBA" id="ARBA00022695"/>
    </source>
</evidence>
<evidence type="ECO:0000256" key="5">
    <source>
        <dbReference type="ARBA" id="ARBA00022932"/>
    </source>
</evidence>
<evidence type="ECO:0000256" key="2">
    <source>
        <dbReference type="ARBA" id="ARBA00022679"/>
    </source>
</evidence>
<evidence type="ECO:0000313" key="10">
    <source>
        <dbReference type="Proteomes" id="UP000218627"/>
    </source>
</evidence>
<dbReference type="EMBL" id="OBEN01000007">
    <property type="protein sequence ID" value="SNZ15135.1"/>
    <property type="molecule type" value="Genomic_DNA"/>
</dbReference>
<dbReference type="SUPFAM" id="SSF48019">
    <property type="entry name" value="post-AAA+ oligomerization domain-like"/>
    <property type="match status" value="1"/>
</dbReference>
<accession>A0A285P082</accession>
<evidence type="ECO:0000259" key="8">
    <source>
        <dbReference type="Pfam" id="PF21694"/>
    </source>
</evidence>
<gene>
    <name evidence="9" type="ORF">SAMN06265353_1298</name>
</gene>
<sequence>MNLIEYQKGLENREIKPVNLVQVEDEYVLKTFVDKLSNLYEVKILWGDELDRKSFFSVFSEGEMFTKKRRVYIVKKAEELLKSIKDASYFISLTKRLKNASIFLVVSEKLTKQQLEKEPLKTLLSVGDFLEAKVPNKKKIKEIVKNRFEKEGREIEDQALDYLLEITSYNLMELKNEVDKLLLYKEGRITIEDVKRICVSSAEYTVFDFVDAFFNRDFEKALLSLSSLLRAGTHPLQIQAVMISYALKLFSLVSSGQDKEKALAELGLTSPYLKHSFRVYAEKFSLEELRILIVKLHNLDALEKVYFADPGESLRRFVIEYLRYARS</sequence>
<dbReference type="Pfam" id="PF21694">
    <property type="entry name" value="DNA_pol3_delta_C"/>
    <property type="match status" value="1"/>
</dbReference>
<evidence type="ECO:0000313" key="9">
    <source>
        <dbReference type="EMBL" id="SNZ15135.1"/>
    </source>
</evidence>
<comment type="catalytic activity">
    <reaction evidence="7">
        <text>DNA(n) + a 2'-deoxyribonucleoside 5'-triphosphate = DNA(n+1) + diphosphate</text>
        <dbReference type="Rhea" id="RHEA:22508"/>
        <dbReference type="Rhea" id="RHEA-COMP:17339"/>
        <dbReference type="Rhea" id="RHEA-COMP:17340"/>
        <dbReference type="ChEBI" id="CHEBI:33019"/>
        <dbReference type="ChEBI" id="CHEBI:61560"/>
        <dbReference type="ChEBI" id="CHEBI:173112"/>
        <dbReference type="EC" id="2.7.7.7"/>
    </reaction>
</comment>
<evidence type="ECO:0000256" key="4">
    <source>
        <dbReference type="ARBA" id="ARBA00022705"/>
    </source>
</evidence>
<evidence type="ECO:0000256" key="6">
    <source>
        <dbReference type="ARBA" id="ARBA00034754"/>
    </source>
</evidence>
<dbReference type="GO" id="GO:0003887">
    <property type="term" value="F:DNA-directed DNA polymerase activity"/>
    <property type="evidence" value="ECO:0007669"/>
    <property type="project" value="UniProtKB-KW"/>
</dbReference>
<dbReference type="PANTHER" id="PTHR34388">
    <property type="entry name" value="DNA POLYMERASE III SUBUNIT DELTA"/>
    <property type="match status" value="1"/>
</dbReference>
<dbReference type="Gene3D" id="1.10.8.60">
    <property type="match status" value="1"/>
</dbReference>
<dbReference type="OrthoDB" id="10246at2"/>
<keyword evidence="10" id="KW-1185">Reference proteome</keyword>
<keyword evidence="5" id="KW-0239">DNA-directed DNA polymerase</keyword>
<evidence type="ECO:0000256" key="7">
    <source>
        <dbReference type="ARBA" id="ARBA00049244"/>
    </source>
</evidence>
<dbReference type="GO" id="GO:0009360">
    <property type="term" value="C:DNA polymerase III complex"/>
    <property type="evidence" value="ECO:0007669"/>
    <property type="project" value="TreeGrafter"/>
</dbReference>
<organism evidence="9 10">
    <name type="scientific">Hydrogenobacter hydrogenophilus</name>
    <dbReference type="NCBI Taxonomy" id="35835"/>
    <lineage>
        <taxon>Bacteria</taxon>
        <taxon>Pseudomonadati</taxon>
        <taxon>Aquificota</taxon>
        <taxon>Aquificia</taxon>
        <taxon>Aquificales</taxon>
        <taxon>Aquificaceae</taxon>
        <taxon>Hydrogenobacter</taxon>
    </lineage>
</organism>
<dbReference type="NCBIfam" id="TIGR01128">
    <property type="entry name" value="holA"/>
    <property type="match status" value="1"/>
</dbReference>
<feature type="domain" description="DNA polymerase III delta subunit-like C-terminal" evidence="8">
    <location>
        <begin position="205"/>
        <end position="310"/>
    </location>
</feature>
<keyword evidence="2" id="KW-0808">Transferase</keyword>
<proteinExistence type="inferred from homology"/>
<dbReference type="AlphaFoldDB" id="A0A285P082"/>
<dbReference type="InterPro" id="IPR008921">
    <property type="entry name" value="DNA_pol3_clamp-load_cplx_C"/>
</dbReference>
<dbReference type="InterPro" id="IPR005790">
    <property type="entry name" value="DNA_polIII_delta"/>
</dbReference>
<dbReference type="GO" id="GO:0003677">
    <property type="term" value="F:DNA binding"/>
    <property type="evidence" value="ECO:0007669"/>
    <property type="project" value="InterPro"/>
</dbReference>
<dbReference type="PANTHER" id="PTHR34388:SF1">
    <property type="entry name" value="DNA POLYMERASE III SUBUNIT DELTA"/>
    <property type="match status" value="1"/>
</dbReference>
<dbReference type="Proteomes" id="UP000218627">
    <property type="component" value="Unassembled WGS sequence"/>
</dbReference>
<reference evidence="10" key="1">
    <citation type="submission" date="2017-09" db="EMBL/GenBank/DDBJ databases">
        <authorList>
            <person name="Varghese N."/>
            <person name="Submissions S."/>
        </authorList>
    </citation>
    <scope>NUCLEOTIDE SEQUENCE [LARGE SCALE GENOMIC DNA]</scope>
    <source>
        <strain evidence="10">DSM 2913</strain>
    </source>
</reference>
<dbReference type="SUPFAM" id="SSF52540">
    <property type="entry name" value="P-loop containing nucleoside triphosphate hydrolases"/>
    <property type="match status" value="1"/>
</dbReference>